<dbReference type="EMBL" id="ML732767">
    <property type="protein sequence ID" value="KAB8278590.1"/>
    <property type="molecule type" value="Genomic_DNA"/>
</dbReference>
<organism evidence="2 3">
    <name type="scientific">Aspergillus minisclerotigenes</name>
    <dbReference type="NCBI Taxonomy" id="656917"/>
    <lineage>
        <taxon>Eukaryota</taxon>
        <taxon>Fungi</taxon>
        <taxon>Dikarya</taxon>
        <taxon>Ascomycota</taxon>
        <taxon>Pezizomycotina</taxon>
        <taxon>Eurotiomycetes</taxon>
        <taxon>Eurotiomycetidae</taxon>
        <taxon>Eurotiales</taxon>
        <taxon>Aspergillaceae</taxon>
        <taxon>Aspergillus</taxon>
        <taxon>Aspergillus subgen. Circumdati</taxon>
    </lineage>
</organism>
<keyword evidence="1" id="KW-0812">Transmembrane</keyword>
<name>A0A5N6JJT6_9EURO</name>
<dbReference type="Proteomes" id="UP000326289">
    <property type="component" value="Unassembled WGS sequence"/>
</dbReference>
<keyword evidence="3" id="KW-1185">Reference proteome</keyword>
<keyword evidence="1" id="KW-0472">Membrane</keyword>
<sequence length="69" mass="7949">MDLVSSWDIPALRHLCIITSPLRKSTWLLFTLITMGCCPLDFMLIHGIPFLPWSLSGRYGDPLFRDQQN</sequence>
<reference evidence="2 3" key="1">
    <citation type="submission" date="2019-04" db="EMBL/GenBank/DDBJ databases">
        <title>Fungal friends and foes A comparative genomics study of 23 Aspergillus species from section Flavi.</title>
        <authorList>
            <consortium name="DOE Joint Genome Institute"/>
            <person name="Kjaerbolling I."/>
            <person name="Vesth T.C."/>
            <person name="Frisvad J.C."/>
            <person name="Nybo J.L."/>
            <person name="Theobald S."/>
            <person name="Kildgaard S."/>
            <person name="Petersen T.I."/>
            <person name="Kuo A."/>
            <person name="Sato A."/>
            <person name="Lyhne E.K."/>
            <person name="Kogle M.E."/>
            <person name="Wiebenga A."/>
            <person name="Kun R.S."/>
            <person name="Lubbers R.J."/>
            <person name="Makela M.R."/>
            <person name="Barry K."/>
            <person name="Chovatia M."/>
            <person name="Clum A."/>
            <person name="Daum C."/>
            <person name="Haridas S."/>
            <person name="He G."/>
            <person name="LaButti K."/>
            <person name="Lipzen A."/>
            <person name="Mondo S."/>
            <person name="Pangilinan J."/>
            <person name="Riley R."/>
            <person name="Salamov A."/>
            <person name="Simmons B.A."/>
            <person name="Magnuson J.K."/>
            <person name="Henrissat B."/>
            <person name="Mortensen U.H."/>
            <person name="Larsen T.O."/>
            <person name="De vries R.P."/>
            <person name="Grigoriev I.V."/>
            <person name="Machida M."/>
            <person name="Baker S.E."/>
            <person name="Andersen M.R."/>
        </authorList>
    </citation>
    <scope>NUCLEOTIDE SEQUENCE [LARGE SCALE GENOMIC DNA]</scope>
    <source>
        <strain evidence="2 3">CBS 117635</strain>
    </source>
</reference>
<keyword evidence="1" id="KW-1133">Transmembrane helix</keyword>
<evidence type="ECO:0000256" key="1">
    <source>
        <dbReference type="SAM" id="Phobius"/>
    </source>
</evidence>
<evidence type="ECO:0000313" key="2">
    <source>
        <dbReference type="EMBL" id="KAB8278590.1"/>
    </source>
</evidence>
<gene>
    <name evidence="2" type="ORF">BDV30DRAFT_203266</name>
</gene>
<proteinExistence type="predicted"/>
<protein>
    <submittedName>
        <fullName evidence="2">Uncharacterized protein</fullName>
    </submittedName>
</protein>
<dbReference type="AlphaFoldDB" id="A0A5N6JJT6"/>
<evidence type="ECO:0000313" key="3">
    <source>
        <dbReference type="Proteomes" id="UP000326289"/>
    </source>
</evidence>
<feature type="transmembrane region" description="Helical" evidence="1">
    <location>
        <begin position="27"/>
        <end position="48"/>
    </location>
</feature>
<accession>A0A5N6JJT6</accession>